<dbReference type="HOGENOM" id="CLU_054785_3_1_5"/>
<feature type="region of interest" description="Disordered" evidence="11">
    <location>
        <begin position="247"/>
        <end position="271"/>
    </location>
</feature>
<comment type="similarity">
    <text evidence="2">Belongs to the archaeal/bacterial/fungal opsin family.</text>
</comment>
<dbReference type="PRINTS" id="PR00251">
    <property type="entry name" value="BACTRLOPSIN"/>
</dbReference>
<dbReference type="CDD" id="cd15242">
    <property type="entry name" value="7tm_Proteorhodopsin"/>
    <property type="match status" value="1"/>
</dbReference>
<evidence type="ECO:0000256" key="9">
    <source>
        <dbReference type="ARBA" id="ARBA00023136"/>
    </source>
</evidence>
<dbReference type="GO" id="GO:0005216">
    <property type="term" value="F:monoatomic ion channel activity"/>
    <property type="evidence" value="ECO:0007669"/>
    <property type="project" value="InterPro"/>
</dbReference>
<keyword evidence="5" id="KW-0812">Transmembrane</keyword>
<name>M9RHM7_9RHOB</name>
<accession>M9RHM7</accession>
<dbReference type="GO" id="GO:0016020">
    <property type="term" value="C:membrane"/>
    <property type="evidence" value="ECO:0007669"/>
    <property type="project" value="UniProtKB-SubCell"/>
</dbReference>
<dbReference type="KEGG" id="oat:OAN307_c45340"/>
<gene>
    <name evidence="12" type="ORF">OAN307_c45340</name>
</gene>
<keyword evidence="9" id="KW-0472">Membrane</keyword>
<evidence type="ECO:0000256" key="2">
    <source>
        <dbReference type="ARBA" id="ARBA00008130"/>
    </source>
</evidence>
<dbReference type="GO" id="GO:0007602">
    <property type="term" value="P:phototransduction"/>
    <property type="evidence" value="ECO:0007669"/>
    <property type="project" value="UniProtKB-KW"/>
</dbReference>
<dbReference type="RefSeq" id="WP_015501783.1">
    <property type="nucleotide sequence ID" value="NC_020911.1"/>
</dbReference>
<evidence type="ECO:0000313" key="12">
    <source>
        <dbReference type="EMBL" id="AGI69891.1"/>
    </source>
</evidence>
<dbReference type="STRING" id="391626.OAN307_c45340"/>
<keyword evidence="7" id="KW-1133">Transmembrane helix</keyword>
<proteinExistence type="inferred from homology"/>
<protein>
    <submittedName>
        <fullName evidence="12">Xanthorhodopsin-like rhodopsin-precursor</fullName>
    </submittedName>
</protein>
<organism evidence="12 13">
    <name type="scientific">Octadecabacter antarcticus 307</name>
    <dbReference type="NCBI Taxonomy" id="391626"/>
    <lineage>
        <taxon>Bacteria</taxon>
        <taxon>Pseudomonadati</taxon>
        <taxon>Pseudomonadota</taxon>
        <taxon>Alphaproteobacteria</taxon>
        <taxon>Rhodobacterales</taxon>
        <taxon>Roseobacteraceae</taxon>
        <taxon>Octadecabacter</taxon>
    </lineage>
</organism>
<dbReference type="SUPFAM" id="SSF81321">
    <property type="entry name" value="Family A G protein-coupled receptor-like"/>
    <property type="match status" value="1"/>
</dbReference>
<keyword evidence="6" id="KW-0681">Retinal protein</keyword>
<dbReference type="EMBL" id="CP003740">
    <property type="protein sequence ID" value="AGI69891.1"/>
    <property type="molecule type" value="Genomic_DNA"/>
</dbReference>
<evidence type="ECO:0000256" key="7">
    <source>
        <dbReference type="ARBA" id="ARBA00022989"/>
    </source>
</evidence>
<evidence type="ECO:0000256" key="10">
    <source>
        <dbReference type="ARBA" id="ARBA00023170"/>
    </source>
</evidence>
<dbReference type="InterPro" id="IPR018229">
    <property type="entry name" value="Rhodopsin_retinal_BS"/>
</dbReference>
<keyword evidence="10" id="KW-0675">Receptor</keyword>
<dbReference type="PANTHER" id="PTHR28286">
    <property type="match status" value="1"/>
</dbReference>
<keyword evidence="4" id="KW-0716">Sensory transduction</keyword>
<dbReference type="GO" id="GO:0009881">
    <property type="term" value="F:photoreceptor activity"/>
    <property type="evidence" value="ECO:0007669"/>
    <property type="project" value="UniProtKB-KW"/>
</dbReference>
<evidence type="ECO:0000256" key="1">
    <source>
        <dbReference type="ARBA" id="ARBA00004141"/>
    </source>
</evidence>
<evidence type="ECO:0000256" key="3">
    <source>
        <dbReference type="ARBA" id="ARBA00022543"/>
    </source>
</evidence>
<evidence type="ECO:0000256" key="8">
    <source>
        <dbReference type="ARBA" id="ARBA00022991"/>
    </source>
</evidence>
<dbReference type="SMART" id="SM01021">
    <property type="entry name" value="Bac_rhodopsin"/>
    <property type="match status" value="1"/>
</dbReference>
<comment type="subcellular location">
    <subcellularLocation>
        <location evidence="1">Membrane</location>
        <topology evidence="1">Multi-pass membrane protein</topology>
    </subcellularLocation>
</comment>
<keyword evidence="8" id="KW-0157">Chromophore</keyword>
<evidence type="ECO:0000256" key="5">
    <source>
        <dbReference type="ARBA" id="ARBA00022692"/>
    </source>
</evidence>
<dbReference type="InterPro" id="IPR001425">
    <property type="entry name" value="Arc/bac/fun_rhodopsins"/>
</dbReference>
<keyword evidence="13" id="KW-1185">Reference proteome</keyword>
<reference evidence="12 13" key="1">
    <citation type="journal article" date="2013" name="PLoS ONE">
        <title>Poles Apart: Arctic and Antarctic Octadecabacter strains Share High Genome Plasticity and a New Type of Xanthorhodopsin.</title>
        <authorList>
            <person name="Vollmers J."/>
            <person name="Voget S."/>
            <person name="Dietrich S."/>
            <person name="Gollnow K."/>
            <person name="Smits M."/>
            <person name="Meyer K."/>
            <person name="Brinkhoff T."/>
            <person name="Simon M."/>
            <person name="Daniel R."/>
        </authorList>
    </citation>
    <scope>NUCLEOTIDE SEQUENCE [LARGE SCALE GENOMIC DNA]</scope>
    <source>
        <strain evidence="12 13">307</strain>
    </source>
</reference>
<dbReference type="Pfam" id="PF01036">
    <property type="entry name" value="Bac_rhodopsin"/>
    <property type="match status" value="1"/>
</dbReference>
<evidence type="ECO:0000256" key="4">
    <source>
        <dbReference type="ARBA" id="ARBA00022606"/>
    </source>
</evidence>
<evidence type="ECO:0000313" key="13">
    <source>
        <dbReference type="Proteomes" id="UP000005307"/>
    </source>
</evidence>
<dbReference type="AlphaFoldDB" id="M9RHM7"/>
<dbReference type="PANTHER" id="PTHR28286:SF2">
    <property type="entry name" value="BACTERIORHODOPSIN _OPSIN, NOPA (EUROFUNG)"/>
    <property type="match status" value="1"/>
</dbReference>
<sequence>METLSLGQYDLIFNAFSFGFATLAAATLFFWLGIGQVKQEYKLALIVTGLVTFIAAYHYFRIGQSWVDAYTLVDGVHVPTEKVFNSAYRYVDWLLTVPLLLVELILVMSLSRSETVSRATSLGLAALLMVALGYPGEVSDSLGVRWVFGQLSMVPFLWIIYQLYKGLGDAIESQPESARGLVRLARNVTVGSWCFYPVVYFAGAIGLEGATATVIVEVGYTIADIIAKAGFGVIIFLIALRKSEDPQNDKTLTVPAGEGPKDKNTKTVPAE</sequence>
<dbReference type="OrthoDB" id="30586at2"/>
<evidence type="ECO:0000256" key="6">
    <source>
        <dbReference type="ARBA" id="ARBA00022925"/>
    </source>
</evidence>
<keyword evidence="3" id="KW-0600">Photoreceptor protein</keyword>
<dbReference type="Proteomes" id="UP000005307">
    <property type="component" value="Chromosome"/>
</dbReference>
<dbReference type="Gene3D" id="1.20.1070.10">
    <property type="entry name" value="Rhodopsin 7-helix transmembrane proteins"/>
    <property type="match status" value="1"/>
</dbReference>
<dbReference type="PROSITE" id="PS00950">
    <property type="entry name" value="BACTERIAL_OPSIN_1"/>
    <property type="match status" value="1"/>
</dbReference>
<evidence type="ECO:0000256" key="11">
    <source>
        <dbReference type="SAM" id="MobiDB-lite"/>
    </source>
</evidence>
<dbReference type="eggNOG" id="COG5524">
    <property type="taxonomic scope" value="Bacteria"/>
</dbReference>